<dbReference type="EMBL" id="CM007654">
    <property type="protein sequence ID" value="ONI14543.1"/>
    <property type="molecule type" value="Genomic_DNA"/>
</dbReference>
<gene>
    <name evidence="1" type="ORF">PRUPE_4G286500</name>
</gene>
<sequence length="63" mass="7009">MSFPTFGKKNKKEEAVLTQLVSDSKGLFYVFWVFFSQLATKQSLISSTLSVCLSSSLNGLIKQ</sequence>
<evidence type="ECO:0000313" key="1">
    <source>
        <dbReference type="EMBL" id="ONI14543.1"/>
    </source>
</evidence>
<dbReference type="Proteomes" id="UP000006882">
    <property type="component" value="Chromosome G4"/>
</dbReference>
<keyword evidence="2" id="KW-1185">Reference proteome</keyword>
<protein>
    <submittedName>
        <fullName evidence="1">Uncharacterized protein</fullName>
    </submittedName>
</protein>
<dbReference type="AlphaFoldDB" id="A0A251PSK6"/>
<accession>A0A251PSK6</accession>
<dbReference type="Gramene" id="ONI14543">
    <property type="protein sequence ID" value="ONI14543"/>
    <property type="gene ID" value="PRUPE_4G286500"/>
</dbReference>
<organism evidence="1 2">
    <name type="scientific">Prunus persica</name>
    <name type="common">Peach</name>
    <name type="synonym">Amygdalus persica</name>
    <dbReference type="NCBI Taxonomy" id="3760"/>
    <lineage>
        <taxon>Eukaryota</taxon>
        <taxon>Viridiplantae</taxon>
        <taxon>Streptophyta</taxon>
        <taxon>Embryophyta</taxon>
        <taxon>Tracheophyta</taxon>
        <taxon>Spermatophyta</taxon>
        <taxon>Magnoliopsida</taxon>
        <taxon>eudicotyledons</taxon>
        <taxon>Gunneridae</taxon>
        <taxon>Pentapetalae</taxon>
        <taxon>rosids</taxon>
        <taxon>fabids</taxon>
        <taxon>Rosales</taxon>
        <taxon>Rosaceae</taxon>
        <taxon>Amygdaloideae</taxon>
        <taxon>Amygdaleae</taxon>
        <taxon>Prunus</taxon>
    </lineage>
</organism>
<proteinExistence type="predicted"/>
<name>A0A251PSK6_PRUPE</name>
<reference evidence="1 2" key="1">
    <citation type="journal article" date="2013" name="Nat. Genet.">
        <title>The high-quality draft genome of peach (Prunus persica) identifies unique patterns of genetic diversity, domestication and genome evolution.</title>
        <authorList>
            <consortium name="International Peach Genome Initiative"/>
            <person name="Verde I."/>
            <person name="Abbott A.G."/>
            <person name="Scalabrin S."/>
            <person name="Jung S."/>
            <person name="Shu S."/>
            <person name="Marroni F."/>
            <person name="Zhebentyayeva T."/>
            <person name="Dettori M.T."/>
            <person name="Grimwood J."/>
            <person name="Cattonaro F."/>
            <person name="Zuccolo A."/>
            <person name="Rossini L."/>
            <person name="Jenkins J."/>
            <person name="Vendramin E."/>
            <person name="Meisel L.A."/>
            <person name="Decroocq V."/>
            <person name="Sosinski B."/>
            <person name="Prochnik S."/>
            <person name="Mitros T."/>
            <person name="Policriti A."/>
            <person name="Cipriani G."/>
            <person name="Dondini L."/>
            <person name="Ficklin S."/>
            <person name="Goodstein D.M."/>
            <person name="Xuan P."/>
            <person name="Del Fabbro C."/>
            <person name="Aramini V."/>
            <person name="Copetti D."/>
            <person name="Gonzalez S."/>
            <person name="Horner D.S."/>
            <person name="Falchi R."/>
            <person name="Lucas S."/>
            <person name="Mica E."/>
            <person name="Maldonado J."/>
            <person name="Lazzari B."/>
            <person name="Bielenberg D."/>
            <person name="Pirona R."/>
            <person name="Miculan M."/>
            <person name="Barakat A."/>
            <person name="Testolin R."/>
            <person name="Stella A."/>
            <person name="Tartarini S."/>
            <person name="Tonutti P."/>
            <person name="Arus P."/>
            <person name="Orellana A."/>
            <person name="Wells C."/>
            <person name="Main D."/>
            <person name="Vizzotto G."/>
            <person name="Silva H."/>
            <person name="Salamini F."/>
            <person name="Schmutz J."/>
            <person name="Morgante M."/>
            <person name="Rokhsar D.S."/>
        </authorList>
    </citation>
    <scope>NUCLEOTIDE SEQUENCE [LARGE SCALE GENOMIC DNA]</scope>
    <source>
        <strain evidence="2">cv. Nemared</strain>
    </source>
</reference>
<evidence type="ECO:0000313" key="2">
    <source>
        <dbReference type="Proteomes" id="UP000006882"/>
    </source>
</evidence>